<dbReference type="InterPro" id="IPR016187">
    <property type="entry name" value="CTDL_fold"/>
</dbReference>
<gene>
    <name evidence="4" type="ORF">ANCCAN_23416</name>
</gene>
<dbReference type="InterPro" id="IPR016186">
    <property type="entry name" value="C-type_lectin-like/link_sf"/>
</dbReference>
<organism evidence="4 5">
    <name type="scientific">Ancylostoma caninum</name>
    <name type="common">Dog hookworm</name>
    <dbReference type="NCBI Taxonomy" id="29170"/>
    <lineage>
        <taxon>Eukaryota</taxon>
        <taxon>Metazoa</taxon>
        <taxon>Ecdysozoa</taxon>
        <taxon>Nematoda</taxon>
        <taxon>Chromadorea</taxon>
        <taxon>Rhabditida</taxon>
        <taxon>Rhabditina</taxon>
        <taxon>Rhabditomorpha</taxon>
        <taxon>Strongyloidea</taxon>
        <taxon>Ancylostomatidae</taxon>
        <taxon>Ancylostomatinae</taxon>
        <taxon>Ancylostoma</taxon>
    </lineage>
</organism>
<keyword evidence="5" id="KW-1185">Reference proteome</keyword>
<dbReference type="PANTHER" id="PTHR31024">
    <property type="entry name" value="C-TYPE LECTIN"/>
    <property type="match status" value="1"/>
</dbReference>
<accession>A0A368FIJ8</accession>
<dbReference type="CDD" id="cd00037">
    <property type="entry name" value="CLECT"/>
    <property type="match status" value="1"/>
</dbReference>
<evidence type="ECO:0000259" key="3">
    <source>
        <dbReference type="PROSITE" id="PS50234"/>
    </source>
</evidence>
<dbReference type="PROSITE" id="PS50234">
    <property type="entry name" value="VWFA"/>
    <property type="match status" value="1"/>
</dbReference>
<dbReference type="SUPFAM" id="SSF56436">
    <property type="entry name" value="C-type lectin-like"/>
    <property type="match status" value="1"/>
</dbReference>
<evidence type="ECO:0000256" key="1">
    <source>
        <dbReference type="SAM" id="MobiDB-lite"/>
    </source>
</evidence>
<dbReference type="Gene3D" id="3.10.100.10">
    <property type="entry name" value="Mannose-Binding Protein A, subunit A"/>
    <property type="match status" value="1"/>
</dbReference>
<dbReference type="SMART" id="SM00327">
    <property type="entry name" value="VWA"/>
    <property type="match status" value="1"/>
</dbReference>
<feature type="region of interest" description="Disordered" evidence="1">
    <location>
        <begin position="14"/>
        <end position="49"/>
    </location>
</feature>
<feature type="domain" description="VWFA" evidence="3">
    <location>
        <begin position="79"/>
        <end position="259"/>
    </location>
</feature>
<dbReference type="PANTHER" id="PTHR31024:SF3">
    <property type="entry name" value="C-TYPE LECTIN-RELATED"/>
    <property type="match status" value="1"/>
</dbReference>
<dbReference type="InterPro" id="IPR001304">
    <property type="entry name" value="C-type_lectin-like"/>
</dbReference>
<dbReference type="PROSITE" id="PS50041">
    <property type="entry name" value="C_TYPE_LECTIN_2"/>
    <property type="match status" value="1"/>
</dbReference>
<dbReference type="Pfam" id="PF00059">
    <property type="entry name" value="Lectin_C"/>
    <property type="match status" value="1"/>
</dbReference>
<dbReference type="AlphaFoldDB" id="A0A368FIJ8"/>
<dbReference type="InterPro" id="IPR002035">
    <property type="entry name" value="VWF_A"/>
</dbReference>
<dbReference type="Pfam" id="PF00092">
    <property type="entry name" value="VWA"/>
    <property type="match status" value="1"/>
</dbReference>
<evidence type="ECO:0000259" key="2">
    <source>
        <dbReference type="PROSITE" id="PS50041"/>
    </source>
</evidence>
<dbReference type="SMART" id="SM00034">
    <property type="entry name" value="CLECT"/>
    <property type="match status" value="1"/>
</dbReference>
<reference evidence="4 5" key="1">
    <citation type="submission" date="2014-10" db="EMBL/GenBank/DDBJ databases">
        <title>Draft genome of the hookworm Ancylostoma caninum.</title>
        <authorList>
            <person name="Mitreva M."/>
        </authorList>
    </citation>
    <scope>NUCLEOTIDE SEQUENCE [LARGE SCALE GENOMIC DNA]</scope>
    <source>
        <strain evidence="4 5">Baltimore</strain>
    </source>
</reference>
<dbReference type="EMBL" id="JOJR01001459">
    <property type="protein sequence ID" value="RCN30809.1"/>
    <property type="molecule type" value="Genomic_DNA"/>
</dbReference>
<feature type="compositionally biased region" description="Polar residues" evidence="1">
    <location>
        <begin position="28"/>
        <end position="49"/>
    </location>
</feature>
<dbReference type="InterPro" id="IPR036465">
    <property type="entry name" value="vWFA_dom_sf"/>
</dbReference>
<feature type="domain" description="C-type lectin" evidence="2">
    <location>
        <begin position="277"/>
        <end position="413"/>
    </location>
</feature>
<comment type="caution">
    <text evidence="4">The sequence shown here is derived from an EMBL/GenBank/DDBJ whole genome shotgun (WGS) entry which is preliminary data.</text>
</comment>
<dbReference type="OrthoDB" id="5829213at2759"/>
<proteinExistence type="predicted"/>
<dbReference type="Proteomes" id="UP000252519">
    <property type="component" value="Unassembled WGS sequence"/>
</dbReference>
<sequence>MSFSGLTSGFDMGESEAEAVTLQPDGASETSTALPSASEHQSLPAASSKTGQIIGEKGKVFVDPSNSECPCTPVNIWLDVFFLLDSSSAMTISGFQYITAYVESVLYRMSVGLADGQQTRVGFITYGTNATLHYNLSHWESSNELLNYMNLSLESSVGTNIEAAIRLANANFVAPHHRPNARKVIVIIASAFESGRYNDPTVAANTFKEDGGVIITIEYVQVHGAPVPMLDTLASPGYVLTNRYGRVDVWELHKLFCKANCFCPTNYKPFKMKGDLPYGGCYKMSTLPAIQALAQRSCRRHFNGSLTTVESLGKAEFLTNSKVSYLKNVTSEKNEFLVMRSNSSFWIGLRYKDQAYRWTSGDAVHDDDFKLWATHYPDSQQGDCVRMEKCDSCESKVAWYNEYCGRDLVYTCQTLACSTDHYCPVIR</sequence>
<dbReference type="SUPFAM" id="SSF53300">
    <property type="entry name" value="vWA-like"/>
    <property type="match status" value="1"/>
</dbReference>
<protein>
    <submittedName>
        <fullName evidence="4">von Willebrand factor type A domain protein</fullName>
    </submittedName>
</protein>
<dbReference type="Gene3D" id="3.40.50.410">
    <property type="entry name" value="von Willebrand factor, type A domain"/>
    <property type="match status" value="1"/>
</dbReference>
<evidence type="ECO:0000313" key="4">
    <source>
        <dbReference type="EMBL" id="RCN30809.1"/>
    </source>
</evidence>
<evidence type="ECO:0000313" key="5">
    <source>
        <dbReference type="Proteomes" id="UP000252519"/>
    </source>
</evidence>
<name>A0A368FIJ8_ANCCA</name>